<reference evidence="6 7" key="1">
    <citation type="submission" date="2019-10" db="EMBL/GenBank/DDBJ databases">
        <title>Rubrobacter sp nov SCSIO 52090 isolated from a deep-sea sediment in the South China Sea.</title>
        <authorList>
            <person name="Chen R.W."/>
        </authorList>
    </citation>
    <scope>NUCLEOTIDE SEQUENCE [LARGE SCALE GENOMIC DNA]</scope>
    <source>
        <strain evidence="6 7">SCSIO 52909</strain>
    </source>
</reference>
<evidence type="ECO:0000256" key="3">
    <source>
        <dbReference type="ARBA" id="ARBA00022679"/>
    </source>
</evidence>
<accession>A0A6G8QAP5</accession>
<feature type="domain" description="Methyltransferase type 11" evidence="5">
    <location>
        <begin position="53"/>
        <end position="130"/>
    </location>
</feature>
<dbReference type="Proteomes" id="UP000501452">
    <property type="component" value="Chromosome"/>
</dbReference>
<evidence type="ECO:0000313" key="7">
    <source>
        <dbReference type="Proteomes" id="UP000501452"/>
    </source>
</evidence>
<keyword evidence="3 6" id="KW-0808">Transferase</keyword>
<name>A0A6G8QAP5_9ACTN</name>
<dbReference type="InterPro" id="IPR013216">
    <property type="entry name" value="Methyltransf_11"/>
</dbReference>
<dbReference type="PANTHER" id="PTHR44942:SF4">
    <property type="entry name" value="METHYLTRANSFERASE TYPE 11 DOMAIN-CONTAINING PROTEIN"/>
    <property type="match status" value="1"/>
</dbReference>
<dbReference type="KEGG" id="rub:GBA63_13600"/>
<evidence type="ECO:0000256" key="4">
    <source>
        <dbReference type="SAM" id="MobiDB-lite"/>
    </source>
</evidence>
<feature type="region of interest" description="Disordered" evidence="4">
    <location>
        <begin position="1"/>
        <end position="20"/>
    </location>
</feature>
<evidence type="ECO:0000313" key="6">
    <source>
        <dbReference type="EMBL" id="QIN83555.1"/>
    </source>
</evidence>
<dbReference type="Pfam" id="PF08241">
    <property type="entry name" value="Methyltransf_11"/>
    <property type="match status" value="1"/>
</dbReference>
<dbReference type="CDD" id="cd02440">
    <property type="entry name" value="AdoMet_MTases"/>
    <property type="match status" value="1"/>
</dbReference>
<evidence type="ECO:0000259" key="5">
    <source>
        <dbReference type="Pfam" id="PF08241"/>
    </source>
</evidence>
<dbReference type="AlphaFoldDB" id="A0A6G8QAP5"/>
<evidence type="ECO:0000256" key="2">
    <source>
        <dbReference type="ARBA" id="ARBA00022603"/>
    </source>
</evidence>
<comment type="similarity">
    <text evidence="1">Belongs to the methyltransferase superfamily.</text>
</comment>
<dbReference type="PANTHER" id="PTHR44942">
    <property type="entry name" value="METHYLTRANSF_11 DOMAIN-CONTAINING PROTEIN"/>
    <property type="match status" value="1"/>
</dbReference>
<dbReference type="EMBL" id="CP045119">
    <property type="protein sequence ID" value="QIN83555.1"/>
    <property type="molecule type" value="Genomic_DNA"/>
</dbReference>
<dbReference type="Gene3D" id="3.40.50.150">
    <property type="entry name" value="Vaccinia Virus protein VP39"/>
    <property type="match status" value="1"/>
</dbReference>
<proteinExistence type="inferred from homology"/>
<organism evidence="6 7">
    <name type="scientific">Rubrobacter tropicus</name>
    <dbReference type="NCBI Taxonomy" id="2653851"/>
    <lineage>
        <taxon>Bacteria</taxon>
        <taxon>Bacillati</taxon>
        <taxon>Actinomycetota</taxon>
        <taxon>Rubrobacteria</taxon>
        <taxon>Rubrobacterales</taxon>
        <taxon>Rubrobacteraceae</taxon>
        <taxon>Rubrobacter</taxon>
    </lineage>
</organism>
<dbReference type="GO" id="GO:0032259">
    <property type="term" value="P:methylation"/>
    <property type="evidence" value="ECO:0007669"/>
    <property type="project" value="UniProtKB-KW"/>
</dbReference>
<gene>
    <name evidence="6" type="ORF">GBA63_13600</name>
</gene>
<keyword evidence="2 6" id="KW-0489">Methyltransferase</keyword>
<dbReference type="GO" id="GO:0008757">
    <property type="term" value="F:S-adenosylmethionine-dependent methyltransferase activity"/>
    <property type="evidence" value="ECO:0007669"/>
    <property type="project" value="InterPro"/>
</dbReference>
<dbReference type="InterPro" id="IPR051052">
    <property type="entry name" value="Diverse_substrate_MTase"/>
</dbReference>
<dbReference type="SUPFAM" id="SSF53335">
    <property type="entry name" value="S-adenosyl-L-methionine-dependent methyltransferases"/>
    <property type="match status" value="1"/>
</dbReference>
<dbReference type="InterPro" id="IPR029063">
    <property type="entry name" value="SAM-dependent_MTases_sf"/>
</dbReference>
<evidence type="ECO:0000256" key="1">
    <source>
        <dbReference type="ARBA" id="ARBA00008361"/>
    </source>
</evidence>
<protein>
    <submittedName>
        <fullName evidence="6">Methyltransferase domain-containing protein</fullName>
    </submittedName>
</protein>
<sequence>MHVRPGGPALRRGKAGLPGRAVRRSRLALGRAVRGPNTRNRVRDRSGDAPARPQGYEILCVELGGNLAAVARQNLAGYPRVKILTGDFEKIRLPTEAFDLVVSATAFHWLDPRIAYPKAARALRRTGAIALFWNEHVHSEADDGFFEAAQRVYEREAPESWDDSYAGPPRPEDLQDRTKEIEDSGLFGSVSRRSFRWDQAYDAAGYLRVLDTYSGHLDLDEEARKRLYGGISRLIEDEHGGRIVKGYQTTLYVARKK</sequence>
<keyword evidence="7" id="KW-1185">Reference proteome</keyword>